<evidence type="ECO:0000313" key="9">
    <source>
        <dbReference type="EMBL" id="SVC52880.1"/>
    </source>
</evidence>
<proteinExistence type="predicted"/>
<reference evidence="9" key="1">
    <citation type="submission" date="2018-05" db="EMBL/GenBank/DDBJ databases">
        <authorList>
            <person name="Lanie J.A."/>
            <person name="Ng W.-L."/>
            <person name="Kazmierczak K.M."/>
            <person name="Andrzejewski T.M."/>
            <person name="Davidsen T.M."/>
            <person name="Wayne K.J."/>
            <person name="Tettelin H."/>
            <person name="Glass J.I."/>
            <person name="Rusch D."/>
            <person name="Podicherti R."/>
            <person name="Tsui H.-C.T."/>
            <person name="Winkler M.E."/>
        </authorList>
    </citation>
    <scope>NUCLEOTIDE SEQUENCE</scope>
</reference>
<dbReference type="AlphaFoldDB" id="A0A382MWH1"/>
<keyword evidence="3 8" id="KW-0812">Transmembrane</keyword>
<keyword evidence="5" id="KW-0573">Peptidoglycan synthesis</keyword>
<evidence type="ECO:0000256" key="1">
    <source>
        <dbReference type="ARBA" id="ARBA00004651"/>
    </source>
</evidence>
<feature type="transmembrane region" description="Helical" evidence="8">
    <location>
        <begin position="228"/>
        <end position="257"/>
    </location>
</feature>
<evidence type="ECO:0000256" key="8">
    <source>
        <dbReference type="SAM" id="Phobius"/>
    </source>
</evidence>
<dbReference type="GO" id="GO:0009252">
    <property type="term" value="P:peptidoglycan biosynthetic process"/>
    <property type="evidence" value="ECO:0007669"/>
    <property type="project" value="UniProtKB-KW"/>
</dbReference>
<dbReference type="InterPro" id="IPR004268">
    <property type="entry name" value="MurJ"/>
</dbReference>
<name>A0A382MWH1_9ZZZZ</name>
<evidence type="ECO:0000256" key="5">
    <source>
        <dbReference type="ARBA" id="ARBA00022984"/>
    </source>
</evidence>
<feature type="non-terminal residue" evidence="9">
    <location>
        <position position="288"/>
    </location>
</feature>
<feature type="transmembrane region" description="Helical" evidence="8">
    <location>
        <begin position="132"/>
        <end position="150"/>
    </location>
</feature>
<feature type="transmembrane region" description="Helical" evidence="8">
    <location>
        <begin position="269"/>
        <end position="286"/>
    </location>
</feature>
<dbReference type="Pfam" id="PF03023">
    <property type="entry name" value="MurJ"/>
    <property type="match status" value="1"/>
</dbReference>
<evidence type="ECO:0000256" key="2">
    <source>
        <dbReference type="ARBA" id="ARBA00022475"/>
    </source>
</evidence>
<keyword evidence="6 8" id="KW-1133">Transmembrane helix</keyword>
<feature type="transmembrane region" description="Helical" evidence="8">
    <location>
        <begin position="157"/>
        <end position="176"/>
    </location>
</feature>
<dbReference type="NCBIfam" id="TIGR01695">
    <property type="entry name" value="murJ_mviN"/>
    <property type="match status" value="1"/>
</dbReference>
<keyword evidence="4" id="KW-0133">Cell shape</keyword>
<dbReference type="PANTHER" id="PTHR47019">
    <property type="entry name" value="LIPID II FLIPPASE MURJ"/>
    <property type="match status" value="1"/>
</dbReference>
<comment type="subcellular location">
    <subcellularLocation>
        <location evidence="1">Cell membrane</location>
        <topology evidence="1">Multi-pass membrane protein</topology>
    </subcellularLocation>
</comment>
<evidence type="ECO:0000256" key="3">
    <source>
        <dbReference type="ARBA" id="ARBA00022692"/>
    </source>
</evidence>
<protein>
    <recommendedName>
        <fullName evidence="10">Murein biosynthesis integral membrane protein MurJ</fullName>
    </recommendedName>
</protein>
<evidence type="ECO:0000256" key="4">
    <source>
        <dbReference type="ARBA" id="ARBA00022960"/>
    </source>
</evidence>
<accession>A0A382MWH1</accession>
<dbReference type="PANTHER" id="PTHR47019:SF1">
    <property type="entry name" value="LIPID II FLIPPASE MURJ"/>
    <property type="match status" value="1"/>
</dbReference>
<sequence>MNLIASTSTFSFFTLISRILGYVRDILIAIFLGTSLFADAFFVAFRLPNTFRRLFAEGAFNAAFIPSYASELAQDKEQADHFARNVFNLLFIILLFFVLVAEIFMPQLIYLIAPGFYKDPEKLELAVNLSRITFPFLFFVCLASFFAAILNSYNKFAAAAAAPIILNIILIGSLFLSQRLNISDVTTLSYAVSFAGLLQLLILLFFVRKNFIPILTLKIKIDEKIKFFFRKLLPSIFSSGVTQINILVGTIIASFQAGAVSYLYYADRVYQINLAVAGIAVGTVMLPE</sequence>
<gene>
    <name evidence="9" type="ORF">METZ01_LOCUS305734</name>
</gene>
<evidence type="ECO:0008006" key="10">
    <source>
        <dbReference type="Google" id="ProtNLM"/>
    </source>
</evidence>
<dbReference type="GO" id="GO:0008360">
    <property type="term" value="P:regulation of cell shape"/>
    <property type="evidence" value="ECO:0007669"/>
    <property type="project" value="UniProtKB-KW"/>
</dbReference>
<keyword evidence="7 8" id="KW-0472">Membrane</keyword>
<keyword evidence="2" id="KW-1003">Cell membrane</keyword>
<dbReference type="GO" id="GO:0034204">
    <property type="term" value="P:lipid translocation"/>
    <property type="evidence" value="ECO:0007669"/>
    <property type="project" value="TreeGrafter"/>
</dbReference>
<evidence type="ECO:0000256" key="6">
    <source>
        <dbReference type="ARBA" id="ARBA00022989"/>
    </source>
</evidence>
<dbReference type="GO" id="GO:0005886">
    <property type="term" value="C:plasma membrane"/>
    <property type="evidence" value="ECO:0007669"/>
    <property type="project" value="UniProtKB-SubCell"/>
</dbReference>
<feature type="transmembrane region" description="Helical" evidence="8">
    <location>
        <begin position="27"/>
        <end position="45"/>
    </location>
</feature>
<evidence type="ECO:0000256" key="7">
    <source>
        <dbReference type="ARBA" id="ARBA00023136"/>
    </source>
</evidence>
<organism evidence="9">
    <name type="scientific">marine metagenome</name>
    <dbReference type="NCBI Taxonomy" id="408172"/>
    <lineage>
        <taxon>unclassified sequences</taxon>
        <taxon>metagenomes</taxon>
        <taxon>ecological metagenomes</taxon>
    </lineage>
</organism>
<feature type="transmembrane region" description="Helical" evidence="8">
    <location>
        <begin position="188"/>
        <end position="207"/>
    </location>
</feature>
<dbReference type="EMBL" id="UINC01096196">
    <property type="protein sequence ID" value="SVC52880.1"/>
    <property type="molecule type" value="Genomic_DNA"/>
</dbReference>
<dbReference type="PRINTS" id="PR01806">
    <property type="entry name" value="VIRFACTRMVIN"/>
</dbReference>
<feature type="transmembrane region" description="Helical" evidence="8">
    <location>
        <begin position="86"/>
        <end position="112"/>
    </location>
</feature>
<dbReference type="GO" id="GO:0015648">
    <property type="term" value="F:lipid-linked peptidoglycan transporter activity"/>
    <property type="evidence" value="ECO:0007669"/>
    <property type="project" value="TreeGrafter"/>
</dbReference>
<dbReference type="InterPro" id="IPR051050">
    <property type="entry name" value="Lipid_II_flippase_MurJ/MviN"/>
</dbReference>